<dbReference type="InterPro" id="IPR012373">
    <property type="entry name" value="Ferrdict_sens_TM"/>
</dbReference>
<feature type="domain" description="FecR protein" evidence="1">
    <location>
        <begin position="129"/>
        <end position="223"/>
    </location>
</feature>
<organism evidence="3 4">
    <name type="scientific">Delftia acidovorans</name>
    <name type="common">Pseudomonas acidovorans</name>
    <name type="synonym">Comamonas acidovorans</name>
    <dbReference type="NCBI Taxonomy" id="80866"/>
    <lineage>
        <taxon>Bacteria</taxon>
        <taxon>Pseudomonadati</taxon>
        <taxon>Pseudomonadota</taxon>
        <taxon>Betaproteobacteria</taxon>
        <taxon>Burkholderiales</taxon>
        <taxon>Comamonadaceae</taxon>
        <taxon>Delftia</taxon>
    </lineage>
</organism>
<dbReference type="InterPro" id="IPR032623">
    <property type="entry name" value="FecR_N"/>
</dbReference>
<dbReference type="Proteomes" id="UP000594778">
    <property type="component" value="Chromosome"/>
</dbReference>
<accession>A0A7T2W0J0</accession>
<dbReference type="InterPro" id="IPR006860">
    <property type="entry name" value="FecR"/>
</dbReference>
<evidence type="ECO:0000259" key="2">
    <source>
        <dbReference type="Pfam" id="PF16220"/>
    </source>
</evidence>
<dbReference type="Gene3D" id="2.60.120.1440">
    <property type="match status" value="1"/>
</dbReference>
<protein>
    <submittedName>
        <fullName evidence="3">DUF4880 domain-containing protein</fullName>
    </submittedName>
</protein>
<dbReference type="PANTHER" id="PTHR30273">
    <property type="entry name" value="PERIPLASMIC SIGNAL SENSOR AND SIGMA FACTOR ACTIVATOR FECR-RELATED"/>
    <property type="match status" value="1"/>
</dbReference>
<sequence>MDNALPQAPANAPGNATDEAIDWLVLLRSGEATAAERSAFDDWLNLHPAHRLAWQRLAAPVDGAFAAARAFNQRAPGHADALAQALSSARSSALQRRRLLRGALAVGGVGTATALVAQRFTPLQDMLADLRTGTGERRSFELADGSQLLLNARSAVDLEYSAGSRSLRLRSGECIASVQPDALRPFSVHCRHGHVQVAAGTQGARLLLRQQDDRSLAVALQGQLVLVSVGGAQQPLDTGQAAWLSPAGITPAAADATAASWQQGRLVVNDRPLGEVVAALRPYRAGLLRISDEAARLRVHGIYPLDDSDRALAIIGDTLPVAVHVHSAGWLVRVERA</sequence>
<dbReference type="Pfam" id="PF16220">
    <property type="entry name" value="DUF4880"/>
    <property type="match status" value="1"/>
</dbReference>
<dbReference type="GO" id="GO:0016989">
    <property type="term" value="F:sigma factor antagonist activity"/>
    <property type="evidence" value="ECO:0007669"/>
    <property type="project" value="TreeGrafter"/>
</dbReference>
<evidence type="ECO:0000259" key="1">
    <source>
        <dbReference type="Pfam" id="PF04773"/>
    </source>
</evidence>
<dbReference type="PANTHER" id="PTHR30273:SF2">
    <property type="entry name" value="PROTEIN FECR"/>
    <property type="match status" value="1"/>
</dbReference>
<gene>
    <name evidence="3" type="ORF">I6G66_28560</name>
</gene>
<name>A0A7T2W0J0_DELAC</name>
<feature type="domain" description="FecR N-terminal" evidence="2">
    <location>
        <begin position="18"/>
        <end position="58"/>
    </location>
</feature>
<dbReference type="EMBL" id="CP065668">
    <property type="protein sequence ID" value="QPS08165.1"/>
    <property type="molecule type" value="Genomic_DNA"/>
</dbReference>
<dbReference type="PIRSF" id="PIRSF018266">
    <property type="entry name" value="FecR"/>
    <property type="match status" value="1"/>
</dbReference>
<dbReference type="RefSeq" id="WP_183020875.1">
    <property type="nucleotide sequence ID" value="NZ_CP065668.1"/>
</dbReference>
<evidence type="ECO:0000313" key="3">
    <source>
        <dbReference type="EMBL" id="QPS08165.1"/>
    </source>
</evidence>
<reference evidence="3 4" key="1">
    <citation type="submission" date="2020-12" db="EMBL/GenBank/DDBJ databases">
        <title>FDA dAtabase for Regulatory Grade micrObial Sequences (FDA-ARGOS): Supporting development and validation of Infectious Disease Dx tests.</title>
        <authorList>
            <person name="Sproer C."/>
            <person name="Gronow S."/>
            <person name="Severitt S."/>
            <person name="Schroder I."/>
            <person name="Tallon L."/>
            <person name="Sadzewicz L."/>
            <person name="Zhao X."/>
            <person name="Boylan J."/>
            <person name="Ott S."/>
            <person name="Bowen H."/>
            <person name="Vavikolanu K."/>
            <person name="Mehta A."/>
            <person name="Aluvathingal J."/>
            <person name="Nadendla S."/>
            <person name="Lowell S."/>
            <person name="Myers T."/>
            <person name="Yan Y."/>
            <person name="Sichtig H."/>
        </authorList>
    </citation>
    <scope>NUCLEOTIDE SEQUENCE [LARGE SCALE GENOMIC DNA]</scope>
    <source>
        <strain evidence="3 4">FDAARGOS_909</strain>
    </source>
</reference>
<dbReference type="Pfam" id="PF04773">
    <property type="entry name" value="FecR"/>
    <property type="match status" value="1"/>
</dbReference>
<dbReference type="AlphaFoldDB" id="A0A7T2W0J0"/>
<evidence type="ECO:0000313" key="4">
    <source>
        <dbReference type="Proteomes" id="UP000594778"/>
    </source>
</evidence>
<proteinExistence type="predicted"/>